<dbReference type="EMBL" id="VIBQ01000016">
    <property type="protein sequence ID" value="KAB8356708.1"/>
    <property type="molecule type" value="Genomic_DNA"/>
</dbReference>
<evidence type="ECO:0000313" key="9">
    <source>
        <dbReference type="Proteomes" id="UP000327013"/>
    </source>
</evidence>
<dbReference type="PROSITE" id="PS01095">
    <property type="entry name" value="GH18_1"/>
    <property type="match status" value="1"/>
</dbReference>
<evidence type="ECO:0000256" key="3">
    <source>
        <dbReference type="ARBA" id="ARBA00023295"/>
    </source>
</evidence>
<dbReference type="GO" id="GO:0005576">
    <property type="term" value="C:extracellular region"/>
    <property type="evidence" value="ECO:0007669"/>
    <property type="project" value="TreeGrafter"/>
</dbReference>
<evidence type="ECO:0000256" key="5">
    <source>
        <dbReference type="RuleBase" id="RU004453"/>
    </source>
</evidence>
<evidence type="ECO:0000256" key="4">
    <source>
        <dbReference type="RuleBase" id="RU000489"/>
    </source>
</evidence>
<dbReference type="InterPro" id="IPR001223">
    <property type="entry name" value="Glyco_hydro18_cat"/>
</dbReference>
<gene>
    <name evidence="8" type="ORF">FH972_024283</name>
</gene>
<dbReference type="SUPFAM" id="SSF51445">
    <property type="entry name" value="(Trans)glycosidases"/>
    <property type="match status" value="1"/>
</dbReference>
<comment type="caution">
    <text evidence="8">The sequence shown here is derived from an EMBL/GenBank/DDBJ whole genome shotgun (WGS) entry which is preliminary data.</text>
</comment>
<evidence type="ECO:0000256" key="2">
    <source>
        <dbReference type="ARBA" id="ARBA00022801"/>
    </source>
</evidence>
<organism evidence="8 9">
    <name type="scientific">Carpinus fangiana</name>
    <dbReference type="NCBI Taxonomy" id="176857"/>
    <lineage>
        <taxon>Eukaryota</taxon>
        <taxon>Viridiplantae</taxon>
        <taxon>Streptophyta</taxon>
        <taxon>Embryophyta</taxon>
        <taxon>Tracheophyta</taxon>
        <taxon>Spermatophyta</taxon>
        <taxon>Magnoliopsida</taxon>
        <taxon>eudicotyledons</taxon>
        <taxon>Gunneridae</taxon>
        <taxon>Pentapetalae</taxon>
        <taxon>rosids</taxon>
        <taxon>fabids</taxon>
        <taxon>Fagales</taxon>
        <taxon>Betulaceae</taxon>
        <taxon>Carpinus</taxon>
    </lineage>
</organism>
<evidence type="ECO:0000256" key="1">
    <source>
        <dbReference type="ARBA" id="ARBA00012729"/>
    </source>
</evidence>
<keyword evidence="9" id="KW-1185">Reference proteome</keyword>
<dbReference type="InterPro" id="IPR050542">
    <property type="entry name" value="Glycosyl_Hydrlase18_Chitinase"/>
</dbReference>
<feature type="signal peptide" evidence="6">
    <location>
        <begin position="1"/>
        <end position="18"/>
    </location>
</feature>
<keyword evidence="6" id="KW-0732">Signal</keyword>
<evidence type="ECO:0000259" key="7">
    <source>
        <dbReference type="PROSITE" id="PS51910"/>
    </source>
</evidence>
<keyword evidence="3 4" id="KW-0326">Glycosidase</keyword>
<dbReference type="GO" id="GO:0005975">
    <property type="term" value="P:carbohydrate metabolic process"/>
    <property type="evidence" value="ECO:0007669"/>
    <property type="project" value="InterPro"/>
</dbReference>
<accession>A0A5N6KYC0</accession>
<protein>
    <recommendedName>
        <fullName evidence="1">chitinase</fullName>
        <ecNumber evidence="1">3.2.1.14</ecNumber>
    </recommendedName>
</protein>
<dbReference type="PANTHER" id="PTHR45708">
    <property type="entry name" value="ENDOCHITINASE"/>
    <property type="match status" value="1"/>
</dbReference>
<dbReference type="GO" id="GO:0008843">
    <property type="term" value="F:endochitinase activity"/>
    <property type="evidence" value="ECO:0007669"/>
    <property type="project" value="UniProtKB-EC"/>
</dbReference>
<dbReference type="Proteomes" id="UP000327013">
    <property type="component" value="Unassembled WGS sequence"/>
</dbReference>
<dbReference type="InterPro" id="IPR001579">
    <property type="entry name" value="Glyco_hydro_18_chit_AS"/>
</dbReference>
<feature type="chain" id="PRO_5024457960" description="chitinase" evidence="6">
    <location>
        <begin position="19"/>
        <end position="319"/>
    </location>
</feature>
<dbReference type="PANTHER" id="PTHR45708:SF49">
    <property type="entry name" value="ENDOCHITINASE"/>
    <property type="match status" value="1"/>
</dbReference>
<keyword evidence="2 4" id="KW-0378">Hydrolase</keyword>
<dbReference type="Gene3D" id="3.20.20.80">
    <property type="entry name" value="Glycosidases"/>
    <property type="match status" value="1"/>
</dbReference>
<dbReference type="PROSITE" id="PS51910">
    <property type="entry name" value="GH18_2"/>
    <property type="match status" value="1"/>
</dbReference>
<sequence>MKTTSLATTIAFASLAMATPMKRDSAGKQVMYWGNNNGGARSLASYCAAGQGIDIIVLSFIDGYGNGNAPSGFFNANPSCTIATDGSTSAGCAQIGTDITTCQANGIQVLMSIGGGGGSGSVTSQTDAESTATFLWNWFGNQAYSTDSSGPRPFGDARVDGFDLDIEANPNGANVNYQYLVAKLRSLWSQDTSYSYVISGAPQCPLPEANMGSMIESFAFDYLFVQFYNNPQDDWVTYLDKTPSANAKMFIGVPASTAAANSVSYVAPEDLAPLVNEYKSHPKFGGLMEWEASQSDTLNDNGHNFAQEIRCILDTGSTC</sequence>
<evidence type="ECO:0000256" key="6">
    <source>
        <dbReference type="SAM" id="SignalP"/>
    </source>
</evidence>
<feature type="domain" description="GH18" evidence="7">
    <location>
        <begin position="27"/>
        <end position="319"/>
    </location>
</feature>
<name>A0A5N6KYC0_9ROSI</name>
<dbReference type="EC" id="3.2.1.14" evidence="1"/>
<proteinExistence type="inferred from homology"/>
<dbReference type="OrthoDB" id="6020543at2759"/>
<comment type="similarity">
    <text evidence="5">Belongs to the glycosyl hydrolase 18 family.</text>
</comment>
<dbReference type="InterPro" id="IPR017853">
    <property type="entry name" value="GH"/>
</dbReference>
<dbReference type="Pfam" id="PF00704">
    <property type="entry name" value="Glyco_hydro_18"/>
    <property type="match status" value="1"/>
</dbReference>
<evidence type="ECO:0000313" key="8">
    <source>
        <dbReference type="EMBL" id="KAB8356708.1"/>
    </source>
</evidence>
<dbReference type="AlphaFoldDB" id="A0A5N6KYC0"/>
<reference evidence="8 9" key="1">
    <citation type="submission" date="2019-06" db="EMBL/GenBank/DDBJ databases">
        <title>A chromosomal-level reference genome of Carpinus fangiana (Coryloideae, Betulaceae).</title>
        <authorList>
            <person name="Yang X."/>
            <person name="Wang Z."/>
            <person name="Zhang L."/>
            <person name="Hao G."/>
            <person name="Liu J."/>
            <person name="Yang Y."/>
        </authorList>
    </citation>
    <scope>NUCLEOTIDE SEQUENCE [LARGE SCALE GENOMIC DNA]</scope>
    <source>
        <strain evidence="8">Cfa_2016G</strain>
        <tissue evidence="8">Leaf</tissue>
    </source>
</reference>